<reference evidence="2" key="2">
    <citation type="submission" date="2021-04" db="EMBL/GenBank/DDBJ databases">
        <authorList>
            <person name="Gilroy R."/>
        </authorList>
    </citation>
    <scope>NUCLEOTIDE SEQUENCE</scope>
    <source>
        <strain evidence="2">CHK192-19661</strain>
    </source>
</reference>
<dbReference type="Proteomes" id="UP000824025">
    <property type="component" value="Unassembled WGS sequence"/>
</dbReference>
<dbReference type="EMBL" id="DXCF01000012">
    <property type="protein sequence ID" value="HIZ09271.1"/>
    <property type="molecule type" value="Genomic_DNA"/>
</dbReference>
<protein>
    <submittedName>
        <fullName evidence="2">SHOCT domain-containing protein</fullName>
    </submittedName>
</protein>
<reference evidence="2" key="1">
    <citation type="journal article" date="2021" name="PeerJ">
        <title>Extensive microbial diversity within the chicken gut microbiome revealed by metagenomics and culture.</title>
        <authorList>
            <person name="Gilroy R."/>
            <person name="Ravi A."/>
            <person name="Getino M."/>
            <person name="Pursley I."/>
            <person name="Horton D.L."/>
            <person name="Alikhan N.F."/>
            <person name="Baker D."/>
            <person name="Gharbi K."/>
            <person name="Hall N."/>
            <person name="Watson M."/>
            <person name="Adriaenssens E.M."/>
            <person name="Foster-Nyarko E."/>
            <person name="Jarju S."/>
            <person name="Secka A."/>
            <person name="Antonio M."/>
            <person name="Oren A."/>
            <person name="Chaudhuri R.R."/>
            <person name="La Ragione R."/>
            <person name="Hildebrand F."/>
            <person name="Pallen M.J."/>
        </authorList>
    </citation>
    <scope>NUCLEOTIDE SEQUENCE</scope>
    <source>
        <strain evidence="2">CHK192-19661</strain>
    </source>
</reference>
<evidence type="ECO:0000313" key="2">
    <source>
        <dbReference type="EMBL" id="HIZ09271.1"/>
    </source>
</evidence>
<accession>A0A9D2D625</accession>
<dbReference type="AlphaFoldDB" id="A0A9D2D625"/>
<evidence type="ECO:0000313" key="3">
    <source>
        <dbReference type="Proteomes" id="UP000824025"/>
    </source>
</evidence>
<name>A0A9D2D625_9FIRM</name>
<dbReference type="Pfam" id="PF09851">
    <property type="entry name" value="SHOCT"/>
    <property type="match status" value="1"/>
</dbReference>
<proteinExistence type="predicted"/>
<gene>
    <name evidence="2" type="ORF">H9726_02160</name>
</gene>
<sequence length="86" mass="9494">MGGGCGDCVFPCSKAFVRLFTENNNGGKEVLSLFNDNAFMTSTTEKPSNSSTDEIEMLENLYRMKVNGILSEEEFQTQKDKILGGK</sequence>
<evidence type="ECO:0000259" key="1">
    <source>
        <dbReference type="Pfam" id="PF09851"/>
    </source>
</evidence>
<dbReference type="InterPro" id="IPR018649">
    <property type="entry name" value="SHOCT"/>
</dbReference>
<feature type="domain" description="SHOCT" evidence="1">
    <location>
        <begin position="58"/>
        <end position="83"/>
    </location>
</feature>
<organism evidence="2 3">
    <name type="scientific">Candidatus Borkfalkia avicola</name>
    <dbReference type="NCBI Taxonomy" id="2838503"/>
    <lineage>
        <taxon>Bacteria</taxon>
        <taxon>Bacillati</taxon>
        <taxon>Bacillota</taxon>
        <taxon>Clostridia</taxon>
        <taxon>Christensenellales</taxon>
        <taxon>Christensenellaceae</taxon>
        <taxon>Candidatus Borkfalkia</taxon>
    </lineage>
</organism>
<comment type="caution">
    <text evidence="2">The sequence shown here is derived from an EMBL/GenBank/DDBJ whole genome shotgun (WGS) entry which is preliminary data.</text>
</comment>